<dbReference type="OrthoDB" id="3828886at2"/>
<feature type="chain" id="PRO_5039388342" description="Lipoprotein" evidence="2">
    <location>
        <begin position="20"/>
        <end position="169"/>
    </location>
</feature>
<dbReference type="PROSITE" id="PS51257">
    <property type="entry name" value="PROKAR_LIPOPROTEIN"/>
    <property type="match status" value="1"/>
</dbReference>
<evidence type="ECO:0000313" key="3">
    <source>
        <dbReference type="EMBL" id="RFS85644.1"/>
    </source>
</evidence>
<accession>A0A372GJU8</accession>
<dbReference type="RefSeq" id="WP_117399501.1">
    <property type="nucleotide sequence ID" value="NZ_QVNQ01000003.1"/>
</dbReference>
<dbReference type="EMBL" id="QVNQ01000003">
    <property type="protein sequence ID" value="RFS85644.1"/>
    <property type="molecule type" value="Genomic_DNA"/>
</dbReference>
<evidence type="ECO:0008006" key="5">
    <source>
        <dbReference type="Google" id="ProtNLM"/>
    </source>
</evidence>
<comment type="caution">
    <text evidence="3">The sequence shown here is derived from an EMBL/GenBank/DDBJ whole genome shotgun (WGS) entry which is preliminary data.</text>
</comment>
<gene>
    <name evidence="3" type="ORF">D0T12_11570</name>
</gene>
<sequence>MDVPLLRSAALGAALFAVAGCGAVGNGAERECAATGARPGLSVDIPAPDAARVSSASLRVCWDGTCRETPVRFRPSSRAVPMDCDRDDPDDSCGASAESEGAKHGFAHVEDLPASIVRVTLRLRDSQGRTFLNRRIELIPEATAPNGPDCGEGAPQASLTIVNGALVVR</sequence>
<evidence type="ECO:0000256" key="1">
    <source>
        <dbReference type="SAM" id="MobiDB-lite"/>
    </source>
</evidence>
<evidence type="ECO:0000313" key="4">
    <source>
        <dbReference type="Proteomes" id="UP000262882"/>
    </source>
</evidence>
<keyword evidence="2" id="KW-0732">Signal</keyword>
<keyword evidence="4" id="KW-1185">Reference proteome</keyword>
<dbReference type="Proteomes" id="UP000262882">
    <property type="component" value="Unassembled WGS sequence"/>
</dbReference>
<protein>
    <recommendedName>
        <fullName evidence="5">Lipoprotein</fullName>
    </recommendedName>
</protein>
<reference evidence="3 4" key="1">
    <citation type="submission" date="2018-08" db="EMBL/GenBank/DDBJ databases">
        <title>Actinomadura spongicola sp. nov., isolated from marine sponge Leucetta chagosensis.</title>
        <authorList>
            <person name="Li L."/>
            <person name="Lin H.W."/>
        </authorList>
    </citation>
    <scope>NUCLEOTIDE SEQUENCE [LARGE SCALE GENOMIC DNA]</scope>
    <source>
        <strain evidence="3 4">LHW52907</strain>
    </source>
</reference>
<name>A0A372GJU8_9ACTN</name>
<feature type="region of interest" description="Disordered" evidence="1">
    <location>
        <begin position="79"/>
        <end position="100"/>
    </location>
</feature>
<evidence type="ECO:0000256" key="2">
    <source>
        <dbReference type="SAM" id="SignalP"/>
    </source>
</evidence>
<proteinExistence type="predicted"/>
<feature type="signal peptide" evidence="2">
    <location>
        <begin position="1"/>
        <end position="19"/>
    </location>
</feature>
<dbReference type="AlphaFoldDB" id="A0A372GJU8"/>
<organism evidence="3 4">
    <name type="scientific">Actinomadura spongiicola</name>
    <dbReference type="NCBI Taxonomy" id="2303421"/>
    <lineage>
        <taxon>Bacteria</taxon>
        <taxon>Bacillati</taxon>
        <taxon>Actinomycetota</taxon>
        <taxon>Actinomycetes</taxon>
        <taxon>Streptosporangiales</taxon>
        <taxon>Thermomonosporaceae</taxon>
        <taxon>Actinomadura</taxon>
    </lineage>
</organism>